<keyword evidence="2" id="KW-0223">Dioxygenase</keyword>
<dbReference type="InterPro" id="IPR036392">
    <property type="entry name" value="PLAT/LH2_dom_sf"/>
</dbReference>
<dbReference type="InterPro" id="IPR000907">
    <property type="entry name" value="LipOase"/>
</dbReference>
<feature type="domain" description="Lipoxygenase" evidence="7">
    <location>
        <begin position="331"/>
        <end position="386"/>
    </location>
</feature>
<evidence type="ECO:0000313" key="9">
    <source>
        <dbReference type="Proteomes" id="UP000683360"/>
    </source>
</evidence>
<name>A0A8S3TUR2_MYTED</name>
<comment type="caution">
    <text evidence="5">Lacks conserved residue(s) required for the propagation of feature annotation.</text>
</comment>
<accession>A0A8S3TUR2</accession>
<dbReference type="GO" id="GO:0004051">
    <property type="term" value="F:arachidonate 5-lipoxygenase activity"/>
    <property type="evidence" value="ECO:0007669"/>
    <property type="project" value="UniProtKB-EC"/>
</dbReference>
<dbReference type="PROSITE" id="PS51393">
    <property type="entry name" value="LIPOXYGENASE_3"/>
    <property type="match status" value="3"/>
</dbReference>
<keyword evidence="3 8" id="KW-0560">Oxidoreductase</keyword>
<dbReference type="Proteomes" id="UP000683360">
    <property type="component" value="Unassembled WGS sequence"/>
</dbReference>
<dbReference type="InterPro" id="IPR001024">
    <property type="entry name" value="PLAT/LH2_dom"/>
</dbReference>
<gene>
    <name evidence="8" type="ORF">MEDL_46774</name>
</gene>
<dbReference type="PROSITE" id="PS50095">
    <property type="entry name" value="PLAT"/>
    <property type="match status" value="1"/>
</dbReference>
<dbReference type="PANTHER" id="PTHR11771">
    <property type="entry name" value="LIPOXYGENASE"/>
    <property type="match status" value="1"/>
</dbReference>
<evidence type="ECO:0000256" key="2">
    <source>
        <dbReference type="ARBA" id="ARBA00022964"/>
    </source>
</evidence>
<evidence type="ECO:0000256" key="5">
    <source>
        <dbReference type="PROSITE-ProRule" id="PRU00152"/>
    </source>
</evidence>
<dbReference type="GO" id="GO:0034440">
    <property type="term" value="P:lipid oxidation"/>
    <property type="evidence" value="ECO:0007669"/>
    <property type="project" value="InterPro"/>
</dbReference>
<dbReference type="InterPro" id="IPR013819">
    <property type="entry name" value="LipOase_C"/>
</dbReference>
<dbReference type="Pfam" id="PF01477">
    <property type="entry name" value="PLAT"/>
    <property type="match status" value="1"/>
</dbReference>
<organism evidence="8 9">
    <name type="scientific">Mytilus edulis</name>
    <name type="common">Blue mussel</name>
    <dbReference type="NCBI Taxonomy" id="6550"/>
    <lineage>
        <taxon>Eukaryota</taxon>
        <taxon>Metazoa</taxon>
        <taxon>Spiralia</taxon>
        <taxon>Lophotrochozoa</taxon>
        <taxon>Mollusca</taxon>
        <taxon>Bivalvia</taxon>
        <taxon>Autobranchia</taxon>
        <taxon>Pteriomorphia</taxon>
        <taxon>Mytilida</taxon>
        <taxon>Mytiloidea</taxon>
        <taxon>Mytilidae</taxon>
        <taxon>Mytilinae</taxon>
        <taxon>Mytilus</taxon>
    </lineage>
</organism>
<dbReference type="EMBL" id="CAJPWZ010002225">
    <property type="protein sequence ID" value="CAG2234158.1"/>
    <property type="molecule type" value="Genomic_DNA"/>
</dbReference>
<feature type="domain" description="Lipoxygenase" evidence="7">
    <location>
        <begin position="123"/>
        <end position="329"/>
    </location>
</feature>
<sequence length="487" mass="55852">MGSGGSKGSKASYNISVKTGDQKGAGEHVHVFIILHGKGIQTNEFRLDNFFKHDFERGKVDNFSVSEINMSDVHTVELRRDNCCFFSHWYLDWIEITNKKSNITYIFPAMQWIKAKCHYFIKHHTCLPQDDSFLETRKLELQTIKTEYQLEVKIPGLPAQVKNLPEDEKFSNHYKLKFALESILLKGESFKLLMTGGTEWENVDDIKTVYTKAFGVPQSSKYFNDDTHFGRQRLTGLNSLLIERCTAIPQNFGVTEDMIKPFLEGKTMSQAMDGKKLFIVDLAILEDCPTKRDDLVMTCPLALFYFNNSKRLMPIAIQLFQQKGPNNPVFDQSILNGAYHMRDDALLLYDAIKTYVEKYVMLYYSTESSLTADYELQSWGEELIKSRDDGGVGILSPVNIETILKTIPNRKILLTIMSITKVLSEKATESLGDFEKQFIVDPRAIEVVEEFRQTLRAVGTTIDLRNKKRDYPYDWLLPKSIPNSISI</sequence>
<evidence type="ECO:0000256" key="4">
    <source>
        <dbReference type="ARBA" id="ARBA00023098"/>
    </source>
</evidence>
<evidence type="ECO:0000259" key="7">
    <source>
        <dbReference type="PROSITE" id="PS51393"/>
    </source>
</evidence>
<dbReference type="OrthoDB" id="407298at2759"/>
<keyword evidence="9" id="KW-1185">Reference proteome</keyword>
<evidence type="ECO:0000313" key="8">
    <source>
        <dbReference type="EMBL" id="CAG2234158.1"/>
    </source>
</evidence>
<dbReference type="AlphaFoldDB" id="A0A8S3TUR2"/>
<feature type="domain" description="PLAT" evidence="6">
    <location>
        <begin position="11"/>
        <end position="127"/>
    </location>
</feature>
<evidence type="ECO:0000256" key="3">
    <source>
        <dbReference type="ARBA" id="ARBA00023002"/>
    </source>
</evidence>
<evidence type="ECO:0000259" key="6">
    <source>
        <dbReference type="PROSITE" id="PS50095"/>
    </source>
</evidence>
<dbReference type="EC" id="1.13.11.34" evidence="8"/>
<dbReference type="InterPro" id="IPR036226">
    <property type="entry name" value="LipOase_C_sf"/>
</dbReference>
<keyword evidence="4" id="KW-0443">Lipid metabolism</keyword>
<dbReference type="GO" id="GO:0046872">
    <property type="term" value="F:metal ion binding"/>
    <property type="evidence" value="ECO:0007669"/>
    <property type="project" value="UniProtKB-KW"/>
</dbReference>
<dbReference type="Gene3D" id="3.10.450.60">
    <property type="match status" value="1"/>
</dbReference>
<dbReference type="SUPFAM" id="SSF49723">
    <property type="entry name" value="Lipase/lipooxygenase domain (PLAT/LH2 domain)"/>
    <property type="match status" value="1"/>
</dbReference>
<dbReference type="Gene3D" id="2.40.180.10">
    <property type="entry name" value="Catalase core domain"/>
    <property type="match status" value="1"/>
</dbReference>
<proteinExistence type="predicted"/>
<feature type="domain" description="Lipoxygenase" evidence="7">
    <location>
        <begin position="403"/>
        <end position="487"/>
    </location>
</feature>
<comment type="caution">
    <text evidence="8">The sequence shown here is derived from an EMBL/GenBank/DDBJ whole genome shotgun (WGS) entry which is preliminary data.</text>
</comment>
<dbReference type="SUPFAM" id="SSF48484">
    <property type="entry name" value="Lipoxigenase"/>
    <property type="match status" value="1"/>
</dbReference>
<dbReference type="Pfam" id="PF00305">
    <property type="entry name" value="Lipoxygenase"/>
    <property type="match status" value="2"/>
</dbReference>
<dbReference type="Gene3D" id="1.20.245.10">
    <property type="entry name" value="Lipoxygenase-1, Domain 5"/>
    <property type="match status" value="3"/>
</dbReference>
<keyword evidence="1" id="KW-0479">Metal-binding</keyword>
<evidence type="ECO:0000256" key="1">
    <source>
        <dbReference type="ARBA" id="ARBA00022723"/>
    </source>
</evidence>
<protein>
    <submittedName>
        <fullName evidence="8">ALOX5</fullName>
        <ecNumber evidence="8">1.13.11.34</ecNumber>
    </submittedName>
</protein>
<reference evidence="8" key="1">
    <citation type="submission" date="2021-03" db="EMBL/GenBank/DDBJ databases">
        <authorList>
            <person name="Bekaert M."/>
        </authorList>
    </citation>
    <scope>NUCLEOTIDE SEQUENCE</scope>
</reference>